<protein>
    <recommendedName>
        <fullName evidence="2">NAD-dependent epimerase/dehydratase domain-containing protein</fullName>
    </recommendedName>
</protein>
<dbReference type="AlphaFoldDB" id="A0A3B0TGX6"/>
<evidence type="ECO:0000313" key="3">
    <source>
        <dbReference type="EMBL" id="VAW17198.1"/>
    </source>
</evidence>
<dbReference type="PANTHER" id="PTHR48079:SF6">
    <property type="entry name" value="NAD(P)-BINDING DOMAIN-CONTAINING PROTEIN-RELATED"/>
    <property type="match status" value="1"/>
</dbReference>
<reference evidence="3" key="1">
    <citation type="submission" date="2018-06" db="EMBL/GenBank/DDBJ databases">
        <authorList>
            <person name="Zhirakovskaya E."/>
        </authorList>
    </citation>
    <scope>NUCLEOTIDE SEQUENCE</scope>
</reference>
<evidence type="ECO:0000259" key="2">
    <source>
        <dbReference type="Pfam" id="PF01370"/>
    </source>
</evidence>
<keyword evidence="1" id="KW-0472">Membrane</keyword>
<keyword evidence="1" id="KW-1133">Transmembrane helix</keyword>
<evidence type="ECO:0000256" key="1">
    <source>
        <dbReference type="SAM" id="Phobius"/>
    </source>
</evidence>
<dbReference type="InterPro" id="IPR051783">
    <property type="entry name" value="NAD(P)-dependent_oxidoreduct"/>
</dbReference>
<feature type="domain" description="NAD-dependent epimerase/dehydratase" evidence="2">
    <location>
        <begin position="4"/>
        <end position="232"/>
    </location>
</feature>
<dbReference type="GO" id="GO:0004029">
    <property type="term" value="F:aldehyde dehydrogenase (NAD+) activity"/>
    <property type="evidence" value="ECO:0007669"/>
    <property type="project" value="TreeGrafter"/>
</dbReference>
<accession>A0A3B0TGX6</accession>
<proteinExistence type="predicted"/>
<organism evidence="3">
    <name type="scientific">hydrothermal vent metagenome</name>
    <dbReference type="NCBI Taxonomy" id="652676"/>
    <lineage>
        <taxon>unclassified sequences</taxon>
        <taxon>metagenomes</taxon>
        <taxon>ecological metagenomes</taxon>
    </lineage>
</organism>
<dbReference type="InterPro" id="IPR001509">
    <property type="entry name" value="Epimerase_deHydtase"/>
</dbReference>
<dbReference type="Pfam" id="PF01370">
    <property type="entry name" value="Epimerase"/>
    <property type="match status" value="1"/>
</dbReference>
<dbReference type="EMBL" id="UOEP01000071">
    <property type="protein sequence ID" value="VAW17198.1"/>
    <property type="molecule type" value="Genomic_DNA"/>
</dbReference>
<keyword evidence="1" id="KW-0812">Transmembrane</keyword>
<dbReference type="Gene3D" id="3.40.50.720">
    <property type="entry name" value="NAD(P)-binding Rossmann-like Domain"/>
    <property type="match status" value="1"/>
</dbReference>
<feature type="transmembrane region" description="Helical" evidence="1">
    <location>
        <begin position="260"/>
        <end position="283"/>
    </location>
</feature>
<sequence>MKYFLTGATGFIGLELTKHLLLEGETIHALVRSPDNPILPDHQNLVLFKGDVSDQKSIDRAMEGCDYVFHLAGYTKLWSKEKYLPYKINVEGTREILESALKNKIKRVVFTSTAGTLKPSETDEEIDENSPAPEFYFTEYEQTKREAEKLCLSFVLNGLDVVIVNPSRVYGPGQLNKSNSVTLLIKKYIDGKWRFIPGNGKNIGNYVYIENIVEGHMLALKKGKRGERYILGGTNASFNEFFGLLAEITERHYRLFNLPLWLMILFSKIMGVLAAAFGIEPLITTPWVKRYNQNRVLTSKKAKTNLGYSITPLSEGVKKTKVWLESKNS</sequence>
<name>A0A3B0TGX6_9ZZZZ</name>
<dbReference type="GO" id="GO:0005737">
    <property type="term" value="C:cytoplasm"/>
    <property type="evidence" value="ECO:0007669"/>
    <property type="project" value="TreeGrafter"/>
</dbReference>
<gene>
    <name evidence="3" type="ORF">MNBD_BACTEROID01-2466</name>
</gene>
<dbReference type="PANTHER" id="PTHR48079">
    <property type="entry name" value="PROTEIN YEEZ"/>
    <property type="match status" value="1"/>
</dbReference>
<dbReference type="SUPFAM" id="SSF51735">
    <property type="entry name" value="NAD(P)-binding Rossmann-fold domains"/>
    <property type="match status" value="1"/>
</dbReference>
<dbReference type="InterPro" id="IPR036291">
    <property type="entry name" value="NAD(P)-bd_dom_sf"/>
</dbReference>